<dbReference type="KEGG" id="clup:CLUP02_10482"/>
<dbReference type="Pfam" id="PF20684">
    <property type="entry name" value="Fung_rhodopsin"/>
    <property type="match status" value="1"/>
</dbReference>
<keyword evidence="2 7" id="KW-0812">Transmembrane</keyword>
<dbReference type="GeneID" id="73344468"/>
<sequence length="460" mass="51464">MFLHPICLDSHLHNGFHRIPLGPRHLWHSDYLTRSTEFCGHCSLLAQTLCLMEDTTCNMDSRCSYFFDSFGKYSPQLTLKQYETWRKVEQTDSKDKSWQITLCLLLNLPLFHSVLGPTFKMSWKINLAVRPLCSRQCILAIDIIHCVACSAAKIAVLAMYYRLFSASKVLRCWVWGTTIAILLWLIAVIFVSTFSCLPVEYHWDKSLPGSCMGISKIGILFPNILFDIIAMVLPINEIWRLQMRRTKKAALTGIFLIGGSVILISISRPLLFWIFRPVPGIAHNVSQTTIFPYTASAAEVCLDIIGACLPPCASLFRRFFGGVVSVVKSGHHYSTSRGKSSGKDSSTKRSSKVHALTIGKASNRKRAAAANDTIDLEGSFERLGDGVSWQGSTDELYGMDDLQHSKANVVDGKERDGICVRHDIQIDHGGTVTEEDIRKWHRGDVFDGRSSRLSGEARGL</sequence>
<dbReference type="Proteomes" id="UP000830671">
    <property type="component" value="Chromosome 5"/>
</dbReference>
<evidence type="ECO:0000256" key="1">
    <source>
        <dbReference type="ARBA" id="ARBA00004141"/>
    </source>
</evidence>
<evidence type="ECO:0000256" key="5">
    <source>
        <dbReference type="ARBA" id="ARBA00038359"/>
    </source>
</evidence>
<keyword evidence="10" id="KW-1185">Reference proteome</keyword>
<evidence type="ECO:0000313" key="9">
    <source>
        <dbReference type="EMBL" id="UQC84986.1"/>
    </source>
</evidence>
<evidence type="ECO:0000256" key="6">
    <source>
        <dbReference type="SAM" id="MobiDB-lite"/>
    </source>
</evidence>
<protein>
    <recommendedName>
        <fullName evidence="8">Rhodopsin domain-containing protein</fullName>
    </recommendedName>
</protein>
<comment type="subcellular location">
    <subcellularLocation>
        <location evidence="1">Membrane</location>
        <topology evidence="1">Multi-pass membrane protein</topology>
    </subcellularLocation>
</comment>
<feature type="transmembrane region" description="Helical" evidence="7">
    <location>
        <begin position="173"/>
        <end position="194"/>
    </location>
</feature>
<comment type="similarity">
    <text evidence="5">Belongs to the SAT4 family.</text>
</comment>
<feature type="domain" description="Rhodopsin" evidence="8">
    <location>
        <begin position="139"/>
        <end position="318"/>
    </location>
</feature>
<feature type="transmembrane region" description="Helical" evidence="7">
    <location>
        <begin position="254"/>
        <end position="275"/>
    </location>
</feature>
<proteinExistence type="inferred from homology"/>
<evidence type="ECO:0000256" key="2">
    <source>
        <dbReference type="ARBA" id="ARBA00022692"/>
    </source>
</evidence>
<accession>A0A9Q8SYE2</accession>
<dbReference type="EMBL" id="CP019477">
    <property type="protein sequence ID" value="UQC84986.1"/>
    <property type="molecule type" value="Genomic_DNA"/>
</dbReference>
<organism evidence="9 10">
    <name type="scientific">Colletotrichum lupini</name>
    <dbReference type="NCBI Taxonomy" id="145971"/>
    <lineage>
        <taxon>Eukaryota</taxon>
        <taxon>Fungi</taxon>
        <taxon>Dikarya</taxon>
        <taxon>Ascomycota</taxon>
        <taxon>Pezizomycotina</taxon>
        <taxon>Sordariomycetes</taxon>
        <taxon>Hypocreomycetidae</taxon>
        <taxon>Glomerellales</taxon>
        <taxon>Glomerellaceae</taxon>
        <taxon>Colletotrichum</taxon>
        <taxon>Colletotrichum acutatum species complex</taxon>
    </lineage>
</organism>
<feature type="region of interest" description="Disordered" evidence="6">
    <location>
        <begin position="332"/>
        <end position="353"/>
    </location>
</feature>
<gene>
    <name evidence="9" type="ORF">CLUP02_10482</name>
</gene>
<feature type="transmembrane region" description="Helical" evidence="7">
    <location>
        <begin position="214"/>
        <end position="233"/>
    </location>
</feature>
<evidence type="ECO:0000256" key="4">
    <source>
        <dbReference type="ARBA" id="ARBA00023136"/>
    </source>
</evidence>
<dbReference type="PANTHER" id="PTHR33048">
    <property type="entry name" value="PTH11-LIKE INTEGRAL MEMBRANE PROTEIN (AFU_ORTHOLOGUE AFUA_5G11245)"/>
    <property type="match status" value="1"/>
</dbReference>
<evidence type="ECO:0000256" key="3">
    <source>
        <dbReference type="ARBA" id="ARBA00022989"/>
    </source>
</evidence>
<reference evidence="9" key="1">
    <citation type="journal article" date="2021" name="Mol. Plant Microbe Interact.">
        <title>Complete Genome Sequence of the Plant-Pathogenic Fungus Colletotrichum lupini.</title>
        <authorList>
            <person name="Baroncelli R."/>
            <person name="Pensec F."/>
            <person name="Da Lio D."/>
            <person name="Boufleur T."/>
            <person name="Vicente I."/>
            <person name="Sarrocco S."/>
            <person name="Picot A."/>
            <person name="Baraldi E."/>
            <person name="Sukno S."/>
            <person name="Thon M."/>
            <person name="Le Floch G."/>
        </authorList>
    </citation>
    <scope>NUCLEOTIDE SEQUENCE</scope>
    <source>
        <strain evidence="9">IMI 504893</strain>
    </source>
</reference>
<dbReference type="RefSeq" id="XP_049146603.1">
    <property type="nucleotide sequence ID" value="XM_049289458.1"/>
</dbReference>
<feature type="transmembrane region" description="Helical" evidence="7">
    <location>
        <begin position="138"/>
        <end position="161"/>
    </location>
</feature>
<evidence type="ECO:0000259" key="8">
    <source>
        <dbReference type="Pfam" id="PF20684"/>
    </source>
</evidence>
<dbReference type="AlphaFoldDB" id="A0A9Q8SYE2"/>
<keyword evidence="4 7" id="KW-0472">Membrane</keyword>
<evidence type="ECO:0000313" key="10">
    <source>
        <dbReference type="Proteomes" id="UP000830671"/>
    </source>
</evidence>
<dbReference type="InterPro" id="IPR052337">
    <property type="entry name" value="SAT4-like"/>
</dbReference>
<dbReference type="PANTHER" id="PTHR33048:SF47">
    <property type="entry name" value="INTEGRAL MEMBRANE PROTEIN-RELATED"/>
    <property type="match status" value="1"/>
</dbReference>
<dbReference type="InterPro" id="IPR049326">
    <property type="entry name" value="Rhodopsin_dom_fungi"/>
</dbReference>
<keyword evidence="3 7" id="KW-1133">Transmembrane helix</keyword>
<evidence type="ECO:0000256" key="7">
    <source>
        <dbReference type="SAM" id="Phobius"/>
    </source>
</evidence>
<name>A0A9Q8SYE2_9PEZI</name>
<dbReference type="GO" id="GO:0016020">
    <property type="term" value="C:membrane"/>
    <property type="evidence" value="ECO:0007669"/>
    <property type="project" value="UniProtKB-SubCell"/>
</dbReference>